<dbReference type="GO" id="GO:0008270">
    <property type="term" value="F:zinc ion binding"/>
    <property type="evidence" value="ECO:0007669"/>
    <property type="project" value="UniProtKB-KW"/>
</dbReference>
<dbReference type="CDD" id="cd12148">
    <property type="entry name" value="fungal_TF_MHR"/>
    <property type="match status" value="1"/>
</dbReference>
<dbReference type="InterPro" id="IPR013087">
    <property type="entry name" value="Znf_C2H2_type"/>
</dbReference>
<dbReference type="PROSITE" id="PS00028">
    <property type="entry name" value="ZINC_FINGER_C2H2_1"/>
    <property type="match status" value="1"/>
</dbReference>
<dbReference type="SUPFAM" id="SSF57701">
    <property type="entry name" value="Zn2/Cys6 DNA-binding domain"/>
    <property type="match status" value="1"/>
</dbReference>
<evidence type="ECO:0000256" key="8">
    <source>
        <dbReference type="ARBA" id="ARBA00023163"/>
    </source>
</evidence>
<dbReference type="InterPro" id="IPR007219">
    <property type="entry name" value="XnlR_reg_dom"/>
</dbReference>
<accession>A0A9W9TFX4</accession>
<name>A0A9W9TFX4_9EURO</name>
<organism evidence="13 14">
    <name type="scientific">Penicillium chermesinum</name>
    <dbReference type="NCBI Taxonomy" id="63820"/>
    <lineage>
        <taxon>Eukaryota</taxon>
        <taxon>Fungi</taxon>
        <taxon>Dikarya</taxon>
        <taxon>Ascomycota</taxon>
        <taxon>Pezizomycotina</taxon>
        <taxon>Eurotiomycetes</taxon>
        <taxon>Eurotiomycetidae</taxon>
        <taxon>Eurotiales</taxon>
        <taxon>Aspergillaceae</taxon>
        <taxon>Penicillium</taxon>
    </lineage>
</organism>
<dbReference type="RefSeq" id="XP_058326825.1">
    <property type="nucleotide sequence ID" value="XM_058478495.1"/>
</dbReference>
<dbReference type="Proteomes" id="UP001150941">
    <property type="component" value="Unassembled WGS sequence"/>
</dbReference>
<keyword evidence="5" id="KW-0862">Zinc</keyword>
<protein>
    <submittedName>
        <fullName evidence="13">Uncharacterized protein</fullName>
    </submittedName>
</protein>
<feature type="domain" description="C2H2-type" evidence="12">
    <location>
        <begin position="12"/>
        <end position="39"/>
    </location>
</feature>
<feature type="domain" description="Zn(2)-C6 fungal-type" evidence="11">
    <location>
        <begin position="86"/>
        <end position="115"/>
    </location>
</feature>
<dbReference type="GO" id="GO:0000785">
    <property type="term" value="C:chromatin"/>
    <property type="evidence" value="ECO:0007669"/>
    <property type="project" value="TreeGrafter"/>
</dbReference>
<reference evidence="13" key="1">
    <citation type="submission" date="2022-11" db="EMBL/GenBank/DDBJ databases">
        <authorList>
            <person name="Petersen C."/>
        </authorList>
    </citation>
    <scope>NUCLEOTIDE SEQUENCE</scope>
    <source>
        <strain evidence="13">IBT 19713</strain>
    </source>
</reference>
<dbReference type="PROSITE" id="PS50048">
    <property type="entry name" value="ZN2_CY6_FUNGAL_2"/>
    <property type="match status" value="1"/>
</dbReference>
<keyword evidence="8" id="KW-0804">Transcription</keyword>
<evidence type="ECO:0000313" key="13">
    <source>
        <dbReference type="EMBL" id="KAJ5219995.1"/>
    </source>
</evidence>
<evidence type="ECO:0000313" key="14">
    <source>
        <dbReference type="Proteomes" id="UP001150941"/>
    </source>
</evidence>
<evidence type="ECO:0000256" key="5">
    <source>
        <dbReference type="ARBA" id="ARBA00022833"/>
    </source>
</evidence>
<dbReference type="InterPro" id="IPR051059">
    <property type="entry name" value="VerF-like"/>
</dbReference>
<dbReference type="GO" id="GO:0006351">
    <property type="term" value="P:DNA-templated transcription"/>
    <property type="evidence" value="ECO:0007669"/>
    <property type="project" value="InterPro"/>
</dbReference>
<comment type="subcellular location">
    <subcellularLocation>
        <location evidence="1">Nucleus</location>
    </subcellularLocation>
</comment>
<dbReference type="GO" id="GO:0000981">
    <property type="term" value="F:DNA-binding transcription factor activity, RNA polymerase II-specific"/>
    <property type="evidence" value="ECO:0007669"/>
    <property type="project" value="InterPro"/>
</dbReference>
<comment type="caution">
    <text evidence="13">The sequence shown here is derived from an EMBL/GenBank/DDBJ whole genome shotgun (WGS) entry which is preliminary data.</text>
</comment>
<evidence type="ECO:0000259" key="11">
    <source>
        <dbReference type="PROSITE" id="PS50048"/>
    </source>
</evidence>
<dbReference type="InterPro" id="IPR001138">
    <property type="entry name" value="Zn2Cys6_DnaBD"/>
</dbReference>
<evidence type="ECO:0000256" key="2">
    <source>
        <dbReference type="ARBA" id="ARBA00022723"/>
    </source>
</evidence>
<dbReference type="Pfam" id="PF04082">
    <property type="entry name" value="Fungal_trans"/>
    <property type="match status" value="1"/>
</dbReference>
<evidence type="ECO:0000256" key="9">
    <source>
        <dbReference type="ARBA" id="ARBA00023242"/>
    </source>
</evidence>
<dbReference type="PANTHER" id="PTHR40626:SF3">
    <property type="entry name" value="TRANSCRIPTION FACTOR WITH C2H2 AND ZN(2)-CYS(6) DNA BINDING DOMAIN (EUROFUNG)-RELATED"/>
    <property type="match status" value="1"/>
</dbReference>
<evidence type="ECO:0000256" key="1">
    <source>
        <dbReference type="ARBA" id="ARBA00004123"/>
    </source>
</evidence>
<evidence type="ECO:0000259" key="12">
    <source>
        <dbReference type="PROSITE" id="PS50157"/>
    </source>
</evidence>
<gene>
    <name evidence="13" type="ORF">N7468_009199</name>
</gene>
<dbReference type="InterPro" id="IPR036864">
    <property type="entry name" value="Zn2-C6_fun-type_DNA-bd_sf"/>
</dbReference>
<dbReference type="EMBL" id="JAPQKS010000007">
    <property type="protein sequence ID" value="KAJ5219995.1"/>
    <property type="molecule type" value="Genomic_DNA"/>
</dbReference>
<dbReference type="GO" id="GO:0000978">
    <property type="term" value="F:RNA polymerase II cis-regulatory region sequence-specific DNA binding"/>
    <property type="evidence" value="ECO:0007669"/>
    <property type="project" value="InterPro"/>
</dbReference>
<dbReference type="PROSITE" id="PS50157">
    <property type="entry name" value="ZINC_FINGER_C2H2_2"/>
    <property type="match status" value="1"/>
</dbReference>
<dbReference type="OrthoDB" id="654211at2759"/>
<keyword evidence="2" id="KW-0479">Metal-binding</keyword>
<proteinExistence type="predicted"/>
<keyword evidence="3" id="KW-0677">Repeat</keyword>
<dbReference type="AlphaFoldDB" id="A0A9W9TFX4"/>
<dbReference type="GO" id="GO:0005634">
    <property type="term" value="C:nucleus"/>
    <property type="evidence" value="ECO:0007669"/>
    <property type="project" value="UniProtKB-SubCell"/>
</dbReference>
<keyword evidence="6" id="KW-0805">Transcription regulation</keyword>
<dbReference type="SUPFAM" id="SSF57667">
    <property type="entry name" value="beta-beta-alpha zinc fingers"/>
    <property type="match status" value="1"/>
</dbReference>
<dbReference type="Gene3D" id="3.30.160.60">
    <property type="entry name" value="Classic Zinc Finger"/>
    <property type="match status" value="1"/>
</dbReference>
<dbReference type="SMART" id="SM00355">
    <property type="entry name" value="ZnF_C2H2"/>
    <property type="match status" value="2"/>
</dbReference>
<keyword evidence="9" id="KW-0539">Nucleus</keyword>
<evidence type="ECO:0000256" key="3">
    <source>
        <dbReference type="ARBA" id="ARBA00022737"/>
    </source>
</evidence>
<keyword evidence="7" id="KW-0238">DNA-binding</keyword>
<keyword evidence="14" id="KW-1185">Reference proteome</keyword>
<keyword evidence="4 10" id="KW-0863">Zinc-finger</keyword>
<evidence type="ECO:0000256" key="7">
    <source>
        <dbReference type="ARBA" id="ARBA00023125"/>
    </source>
</evidence>
<evidence type="ECO:0000256" key="10">
    <source>
        <dbReference type="PROSITE-ProRule" id="PRU00042"/>
    </source>
</evidence>
<evidence type="ECO:0000256" key="6">
    <source>
        <dbReference type="ARBA" id="ARBA00023015"/>
    </source>
</evidence>
<dbReference type="GeneID" id="83205798"/>
<evidence type="ECO:0000256" key="4">
    <source>
        <dbReference type="ARBA" id="ARBA00022771"/>
    </source>
</evidence>
<dbReference type="Gene3D" id="4.10.240.10">
    <property type="entry name" value="Zn(2)-C6 fungal-type DNA-binding domain"/>
    <property type="match status" value="1"/>
</dbReference>
<reference evidence="13" key="2">
    <citation type="journal article" date="2023" name="IMA Fungus">
        <title>Comparative genomic study of the Penicillium genus elucidates a diverse pangenome and 15 lateral gene transfer events.</title>
        <authorList>
            <person name="Petersen C."/>
            <person name="Sorensen T."/>
            <person name="Nielsen M.R."/>
            <person name="Sondergaard T.E."/>
            <person name="Sorensen J.L."/>
            <person name="Fitzpatrick D.A."/>
            <person name="Frisvad J.C."/>
            <person name="Nielsen K.L."/>
        </authorList>
    </citation>
    <scope>NUCLEOTIDE SEQUENCE</scope>
    <source>
        <strain evidence="13">IBT 19713</strain>
    </source>
</reference>
<dbReference type="InterPro" id="IPR036236">
    <property type="entry name" value="Znf_C2H2_sf"/>
</dbReference>
<dbReference type="PANTHER" id="PTHR40626">
    <property type="entry name" value="MIP31509P"/>
    <property type="match status" value="1"/>
</dbReference>
<sequence>MDAQAEPASARFQCHLCAANFRRMQHLQRHLSSHETAQPFGCPFCQGLFTRRDTLNRHWKTCKARLASGSGIPSLASKARGKKRKACDRCMRMKRACSGCQPCETCAVKNQDCHYTETYRSLPKNQETQSFQLVPHNERNLDGNGMPFDRRAGFSLSTVSLHLPDELFAGASHPKATHRFEFLVFVANGTGLADSFGGRAIAGLGPMIPGAMALSRYPAQFYGFGDDSLRMPVSSGAHIVPTWSSSLDNVLLAQPPVQPEPLHEWATHPLGYKAQEMVSRIKAAVLYKPRRSSITFEWSFMMETMCFQFFSPQNIARLLEEFWVSWYPHTPIIHKPTFHAAEASPSLLLSMVLVGASFSPCPSDRQSGKIWVDAIEELIFDDEFLQYEYDGLHNQDDEVHNVKRLETLQAAFLVCLCQNWEGSEKAMERLRRRRYSTVIALARDLKPASGVHHDFRDLKAPSQLAWESFIRTEVKIRTLSFVFLLDTAFVMFYNTPARMFATELEMNINSPEPVFLAETATEWFSSLQSWMRETPSYPITVAALVEGICQPHLEPSQQHVYSHLSMLNLFVLISGKTSLMTTSSPHRKHSTDILNSAGIINVPTEELPCAAEAAFKNIQHGMTNWKHAWDQMQFMLGISDQQLENASSSGGAMWRHVGFMKSAWEYWLLCTVMMKCIRAESDKNPFTRRALNRVDQSGMGQLKQLIHRFNNMSVA</sequence>
<dbReference type="CDD" id="cd00067">
    <property type="entry name" value="GAL4"/>
    <property type="match status" value="1"/>
</dbReference>